<dbReference type="PANTHER" id="PTHR34301:SF8">
    <property type="entry name" value="ATPASE DOMAIN-CONTAINING PROTEIN"/>
    <property type="match status" value="1"/>
</dbReference>
<dbReference type="EMBL" id="JBHUHU010000005">
    <property type="protein sequence ID" value="MFD2101605.1"/>
    <property type="molecule type" value="Genomic_DNA"/>
</dbReference>
<dbReference type="Pfam" id="PF13191">
    <property type="entry name" value="AAA_16"/>
    <property type="match status" value="1"/>
</dbReference>
<dbReference type="Gene3D" id="3.40.50.300">
    <property type="entry name" value="P-loop containing nucleotide triphosphate hydrolases"/>
    <property type="match status" value="1"/>
</dbReference>
<dbReference type="PANTHER" id="PTHR34301">
    <property type="entry name" value="DNA-BINDING PROTEIN-RELATED"/>
    <property type="match status" value="1"/>
</dbReference>
<organism evidence="2 3">
    <name type="scientific">Flagellimonas iocasae</name>
    <dbReference type="NCBI Taxonomy" id="2055905"/>
    <lineage>
        <taxon>Bacteria</taxon>
        <taxon>Pseudomonadati</taxon>
        <taxon>Bacteroidota</taxon>
        <taxon>Flavobacteriia</taxon>
        <taxon>Flavobacteriales</taxon>
        <taxon>Flavobacteriaceae</taxon>
        <taxon>Flagellimonas</taxon>
    </lineage>
</organism>
<keyword evidence="3" id="KW-1185">Reference proteome</keyword>
<proteinExistence type="predicted"/>
<gene>
    <name evidence="2" type="ORF">ACFSJE_17575</name>
</gene>
<reference evidence="3" key="1">
    <citation type="journal article" date="2019" name="Int. J. Syst. Evol. Microbiol.">
        <title>The Global Catalogue of Microorganisms (GCM) 10K type strain sequencing project: providing services to taxonomists for standard genome sequencing and annotation.</title>
        <authorList>
            <consortium name="The Broad Institute Genomics Platform"/>
            <consortium name="The Broad Institute Genome Sequencing Center for Infectious Disease"/>
            <person name="Wu L."/>
            <person name="Ma J."/>
        </authorList>
    </citation>
    <scope>NUCLEOTIDE SEQUENCE [LARGE SCALE GENOMIC DNA]</scope>
    <source>
        <strain evidence="3">JCM 3389</strain>
    </source>
</reference>
<evidence type="ECO:0000313" key="3">
    <source>
        <dbReference type="Proteomes" id="UP001597342"/>
    </source>
</evidence>
<name>A0ABW4Y383_9FLAO</name>
<protein>
    <submittedName>
        <fullName evidence="2">AAA family ATPase</fullName>
    </submittedName>
</protein>
<comment type="caution">
    <text evidence="2">The sequence shown here is derived from an EMBL/GenBank/DDBJ whole genome shotgun (WGS) entry which is preliminary data.</text>
</comment>
<evidence type="ECO:0000313" key="2">
    <source>
        <dbReference type="EMBL" id="MFD2101605.1"/>
    </source>
</evidence>
<accession>A0ABW4Y383</accession>
<dbReference type="SUPFAM" id="SSF52540">
    <property type="entry name" value="P-loop containing nucleoside triphosphate hydrolases"/>
    <property type="match status" value="1"/>
</dbReference>
<dbReference type="InterPro" id="IPR041664">
    <property type="entry name" value="AAA_16"/>
</dbReference>
<sequence length="422" mass="48023">MSKINPFNPNSPSGPGMFAGRLHEIETIEKLLLQTKANKGHGFLLTGQRGIGKTSLLNLVKYQAEGDIEVNGEKLNFLVVDIDISKDTTQHTLIKKIELALKRKLARTEKTRAVFGEIWSFIGRVEAVGVKIDTSSNGKSELIFEEFCYSLADTLNRVTKAKENSVFDNSYDGLLIMIDEADNACSELDLGTFVKLLYERLQKEGTQHLMIGVSGLPQIKRILLDSHPSSLRIFEELNLDRLEEPDIKYIIKKVLDHSSEANGFSTKIVERAEKLLINLSEGFPHFIHQYGYSAFDLSDGKTINEDDVVQGAFGSNGAIEKIGDRYYRDDYYNKIKKDSYRQVLIIMSDKLDSWVSRTFIKNRFKGKDTTLNNAIAALRNRGIILDKEGSRGMYRLQDKGFAWWIVMNQKREERDKRAQHKK</sequence>
<dbReference type="Proteomes" id="UP001597342">
    <property type="component" value="Unassembled WGS sequence"/>
</dbReference>
<dbReference type="RefSeq" id="WP_379832184.1">
    <property type="nucleotide sequence ID" value="NZ_JBHUHU010000005.1"/>
</dbReference>
<dbReference type="InterPro" id="IPR027417">
    <property type="entry name" value="P-loop_NTPase"/>
</dbReference>
<evidence type="ECO:0000259" key="1">
    <source>
        <dbReference type="Pfam" id="PF13191"/>
    </source>
</evidence>
<feature type="domain" description="Orc1-like AAA ATPase" evidence="1">
    <location>
        <begin position="18"/>
        <end position="184"/>
    </location>
</feature>